<sequence>MEAKRSMTPPFWNNTDYCKRVKLSMSSHPPSIEYGHRRHNGGTVKGRSYADVSMKPYITPKIRSKCVHSRRENSNVSCSSQSPIPPATHRKNLCEQSSTRQRLSSKKLLFLENPETSHSKTAY</sequence>
<reference evidence="3" key="2">
    <citation type="submission" date="2020-10" db="UniProtKB">
        <authorList>
            <consortium name="WormBaseParasite"/>
        </authorList>
    </citation>
    <scope>IDENTIFICATION</scope>
</reference>
<name>A0A7E4VG03_PANRE</name>
<keyword evidence="2" id="KW-1185">Reference proteome</keyword>
<feature type="region of interest" description="Disordered" evidence="1">
    <location>
        <begin position="65"/>
        <end position="100"/>
    </location>
</feature>
<dbReference type="AlphaFoldDB" id="A0A7E4VG03"/>
<dbReference type="Proteomes" id="UP000492821">
    <property type="component" value="Unassembled WGS sequence"/>
</dbReference>
<protein>
    <submittedName>
        <fullName evidence="3">Ovule protein</fullName>
    </submittedName>
</protein>
<accession>A0A7E4VG03</accession>
<feature type="region of interest" description="Disordered" evidence="1">
    <location>
        <begin position="29"/>
        <end position="48"/>
    </location>
</feature>
<dbReference type="WBParaSite" id="Pan_g19957.t1">
    <property type="protein sequence ID" value="Pan_g19957.t1"/>
    <property type="gene ID" value="Pan_g19957"/>
</dbReference>
<organism evidence="2 3">
    <name type="scientific">Panagrellus redivivus</name>
    <name type="common">Microworm</name>
    <dbReference type="NCBI Taxonomy" id="6233"/>
    <lineage>
        <taxon>Eukaryota</taxon>
        <taxon>Metazoa</taxon>
        <taxon>Ecdysozoa</taxon>
        <taxon>Nematoda</taxon>
        <taxon>Chromadorea</taxon>
        <taxon>Rhabditida</taxon>
        <taxon>Tylenchina</taxon>
        <taxon>Panagrolaimomorpha</taxon>
        <taxon>Panagrolaimoidea</taxon>
        <taxon>Panagrolaimidae</taxon>
        <taxon>Panagrellus</taxon>
    </lineage>
</organism>
<evidence type="ECO:0000313" key="3">
    <source>
        <dbReference type="WBParaSite" id="Pan_g19957.t1"/>
    </source>
</evidence>
<proteinExistence type="predicted"/>
<reference evidence="2" key="1">
    <citation type="journal article" date="2013" name="Genetics">
        <title>The draft genome and transcriptome of Panagrellus redivivus are shaped by the harsh demands of a free-living lifestyle.</title>
        <authorList>
            <person name="Srinivasan J."/>
            <person name="Dillman A.R."/>
            <person name="Macchietto M.G."/>
            <person name="Heikkinen L."/>
            <person name="Lakso M."/>
            <person name="Fracchia K.M."/>
            <person name="Antoshechkin I."/>
            <person name="Mortazavi A."/>
            <person name="Wong G."/>
            <person name="Sternberg P.W."/>
        </authorList>
    </citation>
    <scope>NUCLEOTIDE SEQUENCE [LARGE SCALE GENOMIC DNA]</scope>
    <source>
        <strain evidence="2">MT8872</strain>
    </source>
</reference>
<evidence type="ECO:0000256" key="1">
    <source>
        <dbReference type="SAM" id="MobiDB-lite"/>
    </source>
</evidence>
<evidence type="ECO:0000313" key="2">
    <source>
        <dbReference type="Proteomes" id="UP000492821"/>
    </source>
</evidence>